<keyword evidence="5" id="KW-1133">Transmembrane helix</keyword>
<feature type="compositionally biased region" description="Pro residues" evidence="4">
    <location>
        <begin position="272"/>
        <end position="282"/>
    </location>
</feature>
<dbReference type="Pfam" id="PF12906">
    <property type="entry name" value="RINGv"/>
    <property type="match status" value="1"/>
</dbReference>
<proteinExistence type="predicted"/>
<evidence type="ECO:0000256" key="2">
    <source>
        <dbReference type="ARBA" id="ARBA00022771"/>
    </source>
</evidence>
<dbReference type="SMART" id="SM00744">
    <property type="entry name" value="RINGv"/>
    <property type="match status" value="1"/>
</dbReference>
<dbReference type="GO" id="GO:0004842">
    <property type="term" value="F:ubiquitin-protein transferase activity"/>
    <property type="evidence" value="ECO:0007669"/>
    <property type="project" value="TreeGrafter"/>
</dbReference>
<dbReference type="GO" id="GO:0016567">
    <property type="term" value="P:protein ubiquitination"/>
    <property type="evidence" value="ECO:0007669"/>
    <property type="project" value="TreeGrafter"/>
</dbReference>
<evidence type="ECO:0000256" key="3">
    <source>
        <dbReference type="ARBA" id="ARBA00022833"/>
    </source>
</evidence>
<dbReference type="GO" id="GO:0016874">
    <property type="term" value="F:ligase activity"/>
    <property type="evidence" value="ECO:0007669"/>
    <property type="project" value="UniProtKB-KW"/>
</dbReference>
<sequence length="289" mass="31918">MWEHLVDHLITPKSLQSLQGAEVPGSSRCHTIDPSTSIDMKDVEEYVGADEEEPLIQMVECRICQEEDSIQNLEIPCACSGSLKFAHRKCVQRWCNEKGDITCEICHQPYQSGYTAPPPVPRSEDTTIDISGDWTISGSHLNLHDPRLLAMAAAERRLLEAQYDESADANAGGFAFFRVAVLILMALLLLRHALTITTDDDDDASTIFSLFLLRAAGFFLPCYIMAWAISIFQRRRQRQEAAAAAAALTATEVAFMIQGAQRRGLQVTVAPRPTPTPGPAPSPHQEQVQ</sequence>
<dbReference type="Proteomes" id="UP000241394">
    <property type="component" value="Chromosome LG23"/>
</dbReference>
<dbReference type="Gene3D" id="3.30.40.10">
    <property type="entry name" value="Zinc/RING finger domain, C3HC4 (zinc finger)"/>
    <property type="match status" value="1"/>
</dbReference>
<keyword evidence="8" id="KW-1185">Reference proteome</keyword>
<gene>
    <name evidence="7" type="ORF">CEY00_Acc21934</name>
</gene>
<dbReference type="InterPro" id="IPR022143">
    <property type="entry name" value="DUF3675"/>
</dbReference>
<keyword evidence="1" id="KW-0479">Metal-binding</keyword>
<keyword evidence="3" id="KW-0862">Zinc</keyword>
<reference evidence="8" key="2">
    <citation type="journal article" date="2018" name="BMC Genomics">
        <title>A manually annotated Actinidia chinensis var. chinensis (kiwifruit) genome highlights the challenges associated with draft genomes and gene prediction in plants.</title>
        <authorList>
            <person name="Pilkington S.M."/>
            <person name="Crowhurst R."/>
            <person name="Hilario E."/>
            <person name="Nardozza S."/>
            <person name="Fraser L."/>
            <person name="Peng Y."/>
            <person name="Gunaseelan K."/>
            <person name="Simpson R."/>
            <person name="Tahir J."/>
            <person name="Deroles S.C."/>
            <person name="Templeton K."/>
            <person name="Luo Z."/>
            <person name="Davy M."/>
            <person name="Cheng C."/>
            <person name="McNeilage M."/>
            <person name="Scaglione D."/>
            <person name="Liu Y."/>
            <person name="Zhang Q."/>
            <person name="Datson P."/>
            <person name="De Silva N."/>
            <person name="Gardiner S.E."/>
            <person name="Bassett H."/>
            <person name="Chagne D."/>
            <person name="McCallum J."/>
            <person name="Dzierzon H."/>
            <person name="Deng C."/>
            <person name="Wang Y.Y."/>
            <person name="Barron L."/>
            <person name="Manako K."/>
            <person name="Bowen J."/>
            <person name="Foster T.M."/>
            <person name="Erridge Z.A."/>
            <person name="Tiffin H."/>
            <person name="Waite C.N."/>
            <person name="Davies K.M."/>
            <person name="Grierson E.P."/>
            <person name="Laing W.A."/>
            <person name="Kirk R."/>
            <person name="Chen X."/>
            <person name="Wood M."/>
            <person name="Montefiori M."/>
            <person name="Brummell D.A."/>
            <person name="Schwinn K.E."/>
            <person name="Catanach A."/>
            <person name="Fullerton C."/>
            <person name="Li D."/>
            <person name="Meiyalaghan S."/>
            <person name="Nieuwenhuizen N."/>
            <person name="Read N."/>
            <person name="Prakash R."/>
            <person name="Hunter D."/>
            <person name="Zhang H."/>
            <person name="McKenzie M."/>
            <person name="Knabel M."/>
            <person name="Harris A."/>
            <person name="Allan A.C."/>
            <person name="Gleave A."/>
            <person name="Chen A."/>
            <person name="Janssen B.J."/>
            <person name="Plunkett B."/>
            <person name="Ampomah-Dwamena C."/>
            <person name="Voogd C."/>
            <person name="Leif D."/>
            <person name="Lafferty D."/>
            <person name="Souleyre E.J.F."/>
            <person name="Varkonyi-Gasic E."/>
            <person name="Gambi F."/>
            <person name="Hanley J."/>
            <person name="Yao J.L."/>
            <person name="Cheung J."/>
            <person name="David K.M."/>
            <person name="Warren B."/>
            <person name="Marsh K."/>
            <person name="Snowden K.C."/>
            <person name="Lin-Wang K."/>
            <person name="Brian L."/>
            <person name="Martinez-Sanchez M."/>
            <person name="Wang M."/>
            <person name="Ileperuma N."/>
            <person name="Macnee N."/>
            <person name="Campin R."/>
            <person name="McAtee P."/>
            <person name="Drummond R.S.M."/>
            <person name="Espley R.V."/>
            <person name="Ireland H.S."/>
            <person name="Wu R."/>
            <person name="Atkinson R.G."/>
            <person name="Karunairetnam S."/>
            <person name="Bulley S."/>
            <person name="Chunkath S."/>
            <person name="Hanley Z."/>
            <person name="Storey R."/>
            <person name="Thrimawithana A.H."/>
            <person name="Thomson S."/>
            <person name="David C."/>
            <person name="Testolin R."/>
            <person name="Huang H."/>
            <person name="Hellens R.P."/>
            <person name="Schaffer R.J."/>
        </authorList>
    </citation>
    <scope>NUCLEOTIDE SEQUENCE [LARGE SCALE GENOMIC DNA]</scope>
    <source>
        <strain evidence="8">cv. Red5</strain>
    </source>
</reference>
<keyword evidence="2" id="KW-0863">Zinc-finger</keyword>
<dbReference type="Pfam" id="PF12428">
    <property type="entry name" value="DUF3675"/>
    <property type="match status" value="1"/>
</dbReference>
<name>A0A2R6PS13_ACTCC</name>
<dbReference type="InParanoid" id="A0A2R6PS13"/>
<keyword evidence="7" id="KW-0436">Ligase</keyword>
<dbReference type="GO" id="GO:0008270">
    <property type="term" value="F:zinc ion binding"/>
    <property type="evidence" value="ECO:0007669"/>
    <property type="project" value="UniProtKB-KW"/>
</dbReference>
<evidence type="ECO:0000313" key="8">
    <source>
        <dbReference type="Proteomes" id="UP000241394"/>
    </source>
</evidence>
<dbReference type="GO" id="GO:0016020">
    <property type="term" value="C:membrane"/>
    <property type="evidence" value="ECO:0007669"/>
    <property type="project" value="TreeGrafter"/>
</dbReference>
<dbReference type="AlphaFoldDB" id="A0A2R6PS13"/>
<dbReference type="SUPFAM" id="SSF57850">
    <property type="entry name" value="RING/U-box"/>
    <property type="match status" value="1"/>
</dbReference>
<dbReference type="EMBL" id="NKQK01000023">
    <property type="protein sequence ID" value="PSR95802.1"/>
    <property type="molecule type" value="Genomic_DNA"/>
</dbReference>
<dbReference type="PANTHER" id="PTHR23012">
    <property type="entry name" value="RING/FYVE/PHD ZINC FINGER DOMAIN-CONTAINING"/>
    <property type="match status" value="1"/>
</dbReference>
<reference evidence="7 8" key="1">
    <citation type="submission" date="2017-07" db="EMBL/GenBank/DDBJ databases">
        <title>An improved, manually edited Actinidia chinensis var. chinensis (kiwifruit) genome highlights the challenges associated with draft genomes and gene prediction in plants.</title>
        <authorList>
            <person name="Pilkington S."/>
            <person name="Crowhurst R."/>
            <person name="Hilario E."/>
            <person name="Nardozza S."/>
            <person name="Fraser L."/>
            <person name="Peng Y."/>
            <person name="Gunaseelan K."/>
            <person name="Simpson R."/>
            <person name="Tahir J."/>
            <person name="Deroles S."/>
            <person name="Templeton K."/>
            <person name="Luo Z."/>
            <person name="Davy M."/>
            <person name="Cheng C."/>
            <person name="Mcneilage M."/>
            <person name="Scaglione D."/>
            <person name="Liu Y."/>
            <person name="Zhang Q."/>
            <person name="Datson P."/>
            <person name="De Silva N."/>
            <person name="Gardiner S."/>
            <person name="Bassett H."/>
            <person name="Chagne D."/>
            <person name="Mccallum J."/>
            <person name="Dzierzon H."/>
            <person name="Deng C."/>
            <person name="Wang Y.-Y."/>
            <person name="Barron N."/>
            <person name="Manako K."/>
            <person name="Bowen J."/>
            <person name="Foster T."/>
            <person name="Erridge Z."/>
            <person name="Tiffin H."/>
            <person name="Waite C."/>
            <person name="Davies K."/>
            <person name="Grierson E."/>
            <person name="Laing W."/>
            <person name="Kirk R."/>
            <person name="Chen X."/>
            <person name="Wood M."/>
            <person name="Montefiori M."/>
            <person name="Brummell D."/>
            <person name="Schwinn K."/>
            <person name="Catanach A."/>
            <person name="Fullerton C."/>
            <person name="Li D."/>
            <person name="Meiyalaghan S."/>
            <person name="Nieuwenhuizen N."/>
            <person name="Read N."/>
            <person name="Prakash R."/>
            <person name="Hunter D."/>
            <person name="Zhang H."/>
            <person name="Mckenzie M."/>
            <person name="Knabel M."/>
            <person name="Harris A."/>
            <person name="Allan A."/>
            <person name="Chen A."/>
            <person name="Janssen B."/>
            <person name="Plunkett B."/>
            <person name="Dwamena C."/>
            <person name="Voogd C."/>
            <person name="Leif D."/>
            <person name="Lafferty D."/>
            <person name="Souleyre E."/>
            <person name="Varkonyi-Gasic E."/>
            <person name="Gambi F."/>
            <person name="Hanley J."/>
            <person name="Yao J.-L."/>
            <person name="Cheung J."/>
            <person name="David K."/>
            <person name="Warren B."/>
            <person name="Marsh K."/>
            <person name="Snowden K."/>
            <person name="Lin-Wang K."/>
            <person name="Brian L."/>
            <person name="Martinez-Sanchez M."/>
            <person name="Wang M."/>
            <person name="Ileperuma N."/>
            <person name="Macnee N."/>
            <person name="Campin R."/>
            <person name="Mcatee P."/>
            <person name="Drummond R."/>
            <person name="Espley R."/>
            <person name="Ireland H."/>
            <person name="Wu R."/>
            <person name="Atkinson R."/>
            <person name="Karunairetnam S."/>
            <person name="Bulley S."/>
            <person name="Chunkath S."/>
            <person name="Hanley Z."/>
            <person name="Storey R."/>
            <person name="Thrimawithana A."/>
            <person name="Thomson S."/>
            <person name="David C."/>
            <person name="Testolin R."/>
        </authorList>
    </citation>
    <scope>NUCLEOTIDE SEQUENCE [LARGE SCALE GENOMIC DNA]</scope>
    <source>
        <strain evidence="8">cv. Red5</strain>
        <tissue evidence="7">Young leaf</tissue>
    </source>
</reference>
<comment type="caution">
    <text evidence="7">The sequence shown here is derived from an EMBL/GenBank/DDBJ whole genome shotgun (WGS) entry which is preliminary data.</text>
</comment>
<keyword evidence="5" id="KW-0812">Transmembrane</keyword>
<evidence type="ECO:0000313" key="7">
    <source>
        <dbReference type="EMBL" id="PSR95802.1"/>
    </source>
</evidence>
<evidence type="ECO:0000256" key="1">
    <source>
        <dbReference type="ARBA" id="ARBA00022723"/>
    </source>
</evidence>
<feature type="domain" description="RING-CH-type" evidence="6">
    <location>
        <begin position="53"/>
        <end position="113"/>
    </location>
</feature>
<feature type="region of interest" description="Disordered" evidence="4">
    <location>
        <begin position="269"/>
        <end position="289"/>
    </location>
</feature>
<dbReference type="STRING" id="1590841.A0A2R6PS13"/>
<evidence type="ECO:0000259" key="6">
    <source>
        <dbReference type="PROSITE" id="PS51292"/>
    </source>
</evidence>
<dbReference type="FunFam" id="3.30.40.10:FF:000146">
    <property type="entry name" value="RING/FYVE/PHD zinc finger protein"/>
    <property type="match status" value="1"/>
</dbReference>
<dbReference type="PROSITE" id="PS51292">
    <property type="entry name" value="ZF_RING_CH"/>
    <property type="match status" value="1"/>
</dbReference>
<dbReference type="OrthoDB" id="264354at2759"/>
<feature type="transmembrane region" description="Helical" evidence="5">
    <location>
        <begin position="175"/>
        <end position="194"/>
    </location>
</feature>
<dbReference type="InterPro" id="IPR013083">
    <property type="entry name" value="Znf_RING/FYVE/PHD"/>
</dbReference>
<organism evidence="7 8">
    <name type="scientific">Actinidia chinensis var. chinensis</name>
    <name type="common">Chinese soft-hair kiwi</name>
    <dbReference type="NCBI Taxonomy" id="1590841"/>
    <lineage>
        <taxon>Eukaryota</taxon>
        <taxon>Viridiplantae</taxon>
        <taxon>Streptophyta</taxon>
        <taxon>Embryophyta</taxon>
        <taxon>Tracheophyta</taxon>
        <taxon>Spermatophyta</taxon>
        <taxon>Magnoliopsida</taxon>
        <taxon>eudicotyledons</taxon>
        <taxon>Gunneridae</taxon>
        <taxon>Pentapetalae</taxon>
        <taxon>asterids</taxon>
        <taxon>Ericales</taxon>
        <taxon>Actinidiaceae</taxon>
        <taxon>Actinidia</taxon>
    </lineage>
</organism>
<protein>
    <submittedName>
        <fullName evidence="7">E3 ubiquitin ligase SUD1</fullName>
    </submittedName>
</protein>
<dbReference type="InterPro" id="IPR033275">
    <property type="entry name" value="MARCH-like"/>
</dbReference>
<feature type="transmembrane region" description="Helical" evidence="5">
    <location>
        <begin position="206"/>
        <end position="229"/>
    </location>
</feature>
<dbReference type="OMA" id="DEWENGV"/>
<dbReference type="Gramene" id="PSR95802">
    <property type="protein sequence ID" value="PSR95802"/>
    <property type="gene ID" value="CEY00_Acc21934"/>
</dbReference>
<dbReference type="PANTHER" id="PTHR23012:SF215">
    <property type="entry name" value="RING_FYVE_PHD ZINC FINGER SUPERFAMILY PROTEIN"/>
    <property type="match status" value="1"/>
</dbReference>
<accession>A0A2R6PS13</accession>
<evidence type="ECO:0000256" key="5">
    <source>
        <dbReference type="SAM" id="Phobius"/>
    </source>
</evidence>
<evidence type="ECO:0000256" key="4">
    <source>
        <dbReference type="SAM" id="MobiDB-lite"/>
    </source>
</evidence>
<dbReference type="CDD" id="cd16495">
    <property type="entry name" value="RING_CH-C4HC3_MARCH"/>
    <property type="match status" value="1"/>
</dbReference>
<keyword evidence="5" id="KW-0472">Membrane</keyword>
<dbReference type="InterPro" id="IPR011016">
    <property type="entry name" value="Znf_RING-CH"/>
</dbReference>